<reference evidence="3" key="1">
    <citation type="submission" date="2019-08" db="EMBL/GenBank/DDBJ databases">
        <title>Seonamhaeicola sediminis sp. nov., isolated from marine sediment.</title>
        <authorList>
            <person name="Cao W.R."/>
        </authorList>
    </citation>
    <scope>NUCLEOTIDE SEQUENCE [LARGE SCALE GENOMIC DNA]</scope>
    <source>
        <strain evidence="3">Gy8</strain>
    </source>
</reference>
<dbReference type="Gene3D" id="3.40.630.30">
    <property type="match status" value="1"/>
</dbReference>
<sequence>MMNITESNIKNLTHLWAIAGKSYDNYIKNHNISYSLVINSQWPNRVWLNNTPNKEQLLLVKKIINNSNTNLKLVLFESLENNYSNYIEQNGFFKTSSLPGMSLHLKNNTFPSSSIIKLKRVNNIKSAKVWCNIFKTCFKYEINELLICRLMKQTNFYIAFSNVDPIGTVILHQTNKIAGIHSMGVLPSKRGYGYAKAIMLNILNKATVRGCEYATLQASNMAQHLYRKLGFKIDFKMNHYEIKQ</sequence>
<dbReference type="EMBL" id="VOSC01000007">
    <property type="protein sequence ID" value="TXE13855.1"/>
    <property type="molecule type" value="Genomic_DNA"/>
</dbReference>
<accession>A0A5C7B5N4</accession>
<evidence type="ECO:0000259" key="1">
    <source>
        <dbReference type="PROSITE" id="PS51186"/>
    </source>
</evidence>
<evidence type="ECO:0000313" key="3">
    <source>
        <dbReference type="Proteomes" id="UP000321790"/>
    </source>
</evidence>
<gene>
    <name evidence="2" type="ORF">FUA26_01895</name>
</gene>
<dbReference type="InterPro" id="IPR000182">
    <property type="entry name" value="GNAT_dom"/>
</dbReference>
<dbReference type="CDD" id="cd04301">
    <property type="entry name" value="NAT_SF"/>
    <property type="match status" value="1"/>
</dbReference>
<protein>
    <submittedName>
        <fullName evidence="2">GNAT family N-acetyltransferase</fullName>
    </submittedName>
</protein>
<name>A0A5C7B5N4_9FLAO</name>
<evidence type="ECO:0000313" key="2">
    <source>
        <dbReference type="EMBL" id="TXE13855.1"/>
    </source>
</evidence>
<dbReference type="InterPro" id="IPR016181">
    <property type="entry name" value="Acyl_CoA_acyltransferase"/>
</dbReference>
<organism evidence="2 3">
    <name type="scientific">Seonamhaeicola algicola</name>
    <dbReference type="NCBI Taxonomy" id="1719036"/>
    <lineage>
        <taxon>Bacteria</taxon>
        <taxon>Pseudomonadati</taxon>
        <taxon>Bacteroidota</taxon>
        <taxon>Flavobacteriia</taxon>
        <taxon>Flavobacteriales</taxon>
        <taxon>Flavobacteriaceae</taxon>
    </lineage>
</organism>
<dbReference type="Proteomes" id="UP000321790">
    <property type="component" value="Unassembled WGS sequence"/>
</dbReference>
<dbReference type="Pfam" id="PF13508">
    <property type="entry name" value="Acetyltransf_7"/>
    <property type="match status" value="1"/>
</dbReference>
<dbReference type="PROSITE" id="PS51186">
    <property type="entry name" value="GNAT"/>
    <property type="match status" value="1"/>
</dbReference>
<proteinExistence type="predicted"/>
<dbReference type="AlphaFoldDB" id="A0A5C7B5N4"/>
<comment type="caution">
    <text evidence="2">The sequence shown here is derived from an EMBL/GenBank/DDBJ whole genome shotgun (WGS) entry which is preliminary data.</text>
</comment>
<dbReference type="GO" id="GO:0016747">
    <property type="term" value="F:acyltransferase activity, transferring groups other than amino-acyl groups"/>
    <property type="evidence" value="ECO:0007669"/>
    <property type="project" value="InterPro"/>
</dbReference>
<dbReference type="OrthoDB" id="1096234at2"/>
<keyword evidence="2" id="KW-0808">Transferase</keyword>
<dbReference type="SUPFAM" id="SSF55729">
    <property type="entry name" value="Acyl-CoA N-acyltransferases (Nat)"/>
    <property type="match status" value="1"/>
</dbReference>
<keyword evidence="3" id="KW-1185">Reference proteome</keyword>
<feature type="domain" description="N-acetyltransferase" evidence="1">
    <location>
        <begin position="116"/>
        <end position="244"/>
    </location>
</feature>